<organism evidence="2 3">
    <name type="scientific">Talaromyces rugulosus</name>
    <name type="common">Penicillium rugulosum</name>
    <dbReference type="NCBI Taxonomy" id="121627"/>
    <lineage>
        <taxon>Eukaryota</taxon>
        <taxon>Fungi</taxon>
        <taxon>Dikarya</taxon>
        <taxon>Ascomycota</taxon>
        <taxon>Pezizomycotina</taxon>
        <taxon>Eurotiomycetes</taxon>
        <taxon>Eurotiomycetidae</taxon>
        <taxon>Eurotiales</taxon>
        <taxon>Trichocomaceae</taxon>
        <taxon>Talaromyces</taxon>
        <taxon>Talaromyces sect. Islandici</taxon>
    </lineage>
</organism>
<gene>
    <name evidence="2" type="ORF">TRUGW13939_09905</name>
</gene>
<dbReference type="InterPro" id="IPR013100">
    <property type="entry name" value="LEH"/>
</dbReference>
<feature type="domain" description="Limonene-1,2-epoxide hydrolase" evidence="1">
    <location>
        <begin position="43"/>
        <end position="126"/>
    </location>
</feature>
<name>A0A7H8R8M5_TALRU</name>
<dbReference type="Pfam" id="PF07858">
    <property type="entry name" value="LEH"/>
    <property type="match status" value="1"/>
</dbReference>
<evidence type="ECO:0000313" key="3">
    <source>
        <dbReference type="Proteomes" id="UP000509510"/>
    </source>
</evidence>
<dbReference type="RefSeq" id="XP_035348916.1">
    <property type="nucleotide sequence ID" value="XM_035493023.1"/>
</dbReference>
<keyword evidence="3" id="KW-1185">Reference proteome</keyword>
<dbReference type="Gene3D" id="3.10.450.50">
    <property type="match status" value="1"/>
</dbReference>
<sequence length="130" mass="14626">MTDESLIHELFQGFEKCTGDDVEPALSFFAPDVVFYMYGPHEAPITGRQQLQAAFKETFSILKSFQVEIISVARTGNKIFVERIERMLYAGVQAVTLYQVGVGEVGSDNKFTSWKDYFDPVEIKKAAEGN</sequence>
<reference evidence="3" key="1">
    <citation type="submission" date="2020-06" db="EMBL/GenBank/DDBJ databases">
        <title>A chromosome-scale genome assembly of Talaromyces rugulosus W13939.</title>
        <authorList>
            <person name="Wang B."/>
            <person name="Guo L."/>
            <person name="Ye K."/>
            <person name="Wang L."/>
        </authorList>
    </citation>
    <scope>NUCLEOTIDE SEQUENCE [LARGE SCALE GENOMIC DNA]</scope>
    <source>
        <strain evidence="3">W13939</strain>
    </source>
</reference>
<dbReference type="Proteomes" id="UP000509510">
    <property type="component" value="Chromosome V"/>
</dbReference>
<protein>
    <recommendedName>
        <fullName evidence="1">Limonene-1,2-epoxide hydrolase domain-containing protein</fullName>
    </recommendedName>
</protein>
<evidence type="ECO:0000313" key="2">
    <source>
        <dbReference type="EMBL" id="QKX62742.1"/>
    </source>
</evidence>
<dbReference type="AlphaFoldDB" id="A0A7H8R8M5"/>
<dbReference type="EMBL" id="CP055902">
    <property type="protein sequence ID" value="QKX62742.1"/>
    <property type="molecule type" value="Genomic_DNA"/>
</dbReference>
<dbReference type="KEGG" id="trg:TRUGW13939_09905"/>
<dbReference type="InterPro" id="IPR032710">
    <property type="entry name" value="NTF2-like_dom_sf"/>
</dbReference>
<proteinExistence type="predicted"/>
<accession>A0A7H8R8M5</accession>
<evidence type="ECO:0000259" key="1">
    <source>
        <dbReference type="Pfam" id="PF07858"/>
    </source>
</evidence>
<dbReference type="SUPFAM" id="SSF54427">
    <property type="entry name" value="NTF2-like"/>
    <property type="match status" value="1"/>
</dbReference>
<dbReference type="GeneID" id="55997386"/>